<dbReference type="Proteomes" id="UP001417504">
    <property type="component" value="Unassembled WGS sequence"/>
</dbReference>
<dbReference type="InterPro" id="IPR052367">
    <property type="entry name" value="Thiosulfate_ST/Rhodanese-like"/>
</dbReference>
<proteinExistence type="predicted"/>
<protein>
    <submittedName>
        <fullName evidence="1">Uncharacterized protein</fullName>
    </submittedName>
</protein>
<reference evidence="1 2" key="1">
    <citation type="submission" date="2024-01" db="EMBL/GenBank/DDBJ databases">
        <title>Genome assemblies of Stephania.</title>
        <authorList>
            <person name="Yang L."/>
        </authorList>
    </citation>
    <scope>NUCLEOTIDE SEQUENCE [LARGE SCALE GENOMIC DNA]</scope>
    <source>
        <strain evidence="1">QJT</strain>
        <tissue evidence="1">Leaf</tissue>
    </source>
</reference>
<gene>
    <name evidence="1" type="ORF">Sjap_012528</name>
</gene>
<evidence type="ECO:0000313" key="2">
    <source>
        <dbReference type="Proteomes" id="UP001417504"/>
    </source>
</evidence>
<accession>A0AAP0IYM1</accession>
<name>A0AAP0IYM1_9MAGN</name>
<dbReference type="AlphaFoldDB" id="A0AAP0IYM1"/>
<sequence length="130" mass="14742">MQEYHMMVELLSNFKILNQRLAAGRTVEKVGVSTSEPVSMAHDLLLVGHRYLDVRYCNIWFDSTRQEGVSSLSCEVSERICSFDLIFRTLEEFSVGHAVGAVNVPYMLKVVDGKCYYPNKLDQSMLGWAA</sequence>
<keyword evidence="2" id="KW-1185">Reference proteome</keyword>
<evidence type="ECO:0000313" key="1">
    <source>
        <dbReference type="EMBL" id="KAK9122926.1"/>
    </source>
</evidence>
<comment type="caution">
    <text evidence="1">The sequence shown here is derived from an EMBL/GenBank/DDBJ whole genome shotgun (WGS) entry which is preliminary data.</text>
</comment>
<dbReference type="PANTHER" id="PTHR45431:SF3">
    <property type="entry name" value="RHODANESE-LIKE DOMAIN-CONTAINING PROTEIN 15, CHLOROPLASTIC"/>
    <property type="match status" value="1"/>
</dbReference>
<dbReference type="PANTHER" id="PTHR45431">
    <property type="entry name" value="RHODANESE-LIKE DOMAIN-CONTAINING PROTEIN 15, CHLOROPLASTIC"/>
    <property type="match status" value="1"/>
</dbReference>
<organism evidence="1 2">
    <name type="scientific">Stephania japonica</name>
    <dbReference type="NCBI Taxonomy" id="461633"/>
    <lineage>
        <taxon>Eukaryota</taxon>
        <taxon>Viridiplantae</taxon>
        <taxon>Streptophyta</taxon>
        <taxon>Embryophyta</taxon>
        <taxon>Tracheophyta</taxon>
        <taxon>Spermatophyta</taxon>
        <taxon>Magnoliopsida</taxon>
        <taxon>Ranunculales</taxon>
        <taxon>Menispermaceae</taxon>
        <taxon>Menispermoideae</taxon>
        <taxon>Cissampelideae</taxon>
        <taxon>Stephania</taxon>
    </lineage>
</organism>
<dbReference type="EMBL" id="JBBNAE010000005">
    <property type="protein sequence ID" value="KAK9122926.1"/>
    <property type="molecule type" value="Genomic_DNA"/>
</dbReference>